<evidence type="ECO:0000313" key="1">
    <source>
        <dbReference type="EMBL" id="QEC56635.1"/>
    </source>
</evidence>
<keyword evidence="2" id="KW-1185">Reference proteome</keyword>
<accession>A0A5B8UKU0</accession>
<evidence type="ECO:0000313" key="2">
    <source>
        <dbReference type="Proteomes" id="UP000321204"/>
    </source>
</evidence>
<name>A0A5B8UKU0_9BACT</name>
<sequence>MSTILIVRDNTIRSGDRVLLEHQAIISITRSVLSNYSQEIGGMSMSEHRMLVPAHLDILPLLAIAADDYTELIEPEPEKINKPSPFILYRDELNEQQMNDGLIQNFLQPRWFGFDPFRNNLQDSVYEYRPDVCVLLSISQETIENLKRLDYRFKHLITFLSLQSTRDQKYDSGDIADRVTIADQQFESAVINSIRKLDLPLNNSENFGFWSSMYGKEERLPDIEPFVAFGAAFEMAIFLGNQSTETFK</sequence>
<protein>
    <submittedName>
        <fullName evidence="1">Uncharacterized protein</fullName>
    </submittedName>
</protein>
<reference evidence="1 2" key="1">
    <citation type="journal article" date="2015" name="Int. J. Syst. Evol. Microbiol.">
        <title>Flavisolibacter ginsenosidimutans sp. nov., with ginsenoside-converting activity isolated from soil used for cultivating ginseng.</title>
        <authorList>
            <person name="Zhao Y."/>
            <person name="Liu Q."/>
            <person name="Kang M.S."/>
            <person name="Jin F."/>
            <person name="Yu H."/>
            <person name="Im W.T."/>
        </authorList>
    </citation>
    <scope>NUCLEOTIDE SEQUENCE [LARGE SCALE GENOMIC DNA]</scope>
    <source>
        <strain evidence="1 2">Gsoil 636</strain>
    </source>
</reference>
<dbReference type="EMBL" id="CP042433">
    <property type="protein sequence ID" value="QEC56635.1"/>
    <property type="molecule type" value="Genomic_DNA"/>
</dbReference>
<proteinExistence type="predicted"/>
<dbReference type="AlphaFoldDB" id="A0A5B8UKU0"/>
<dbReference type="KEGG" id="fgg:FSB75_12265"/>
<dbReference type="Proteomes" id="UP000321204">
    <property type="component" value="Chromosome"/>
</dbReference>
<dbReference type="RefSeq" id="WP_146787755.1">
    <property type="nucleotide sequence ID" value="NZ_BAABIO010000003.1"/>
</dbReference>
<gene>
    <name evidence="1" type="ORF">FSB75_12265</name>
</gene>
<organism evidence="1 2">
    <name type="scientific">Flavisolibacter ginsenosidimutans</name>
    <dbReference type="NCBI Taxonomy" id="661481"/>
    <lineage>
        <taxon>Bacteria</taxon>
        <taxon>Pseudomonadati</taxon>
        <taxon>Bacteroidota</taxon>
        <taxon>Chitinophagia</taxon>
        <taxon>Chitinophagales</taxon>
        <taxon>Chitinophagaceae</taxon>
        <taxon>Flavisolibacter</taxon>
    </lineage>
</organism>